<organism evidence="2 3">
    <name type="scientific">Oryzias melastigma</name>
    <name type="common">Marine medaka</name>
    <dbReference type="NCBI Taxonomy" id="30732"/>
    <lineage>
        <taxon>Eukaryota</taxon>
        <taxon>Metazoa</taxon>
        <taxon>Chordata</taxon>
        <taxon>Craniata</taxon>
        <taxon>Vertebrata</taxon>
        <taxon>Euteleostomi</taxon>
        <taxon>Actinopterygii</taxon>
        <taxon>Neopterygii</taxon>
        <taxon>Teleostei</taxon>
        <taxon>Neoteleostei</taxon>
        <taxon>Acanthomorphata</taxon>
        <taxon>Ovalentaria</taxon>
        <taxon>Atherinomorphae</taxon>
        <taxon>Beloniformes</taxon>
        <taxon>Adrianichthyidae</taxon>
        <taxon>Oryziinae</taxon>
        <taxon>Oryzias</taxon>
    </lineage>
</organism>
<evidence type="ECO:0000313" key="2">
    <source>
        <dbReference type="EMBL" id="KAF6729253.1"/>
    </source>
</evidence>
<proteinExistence type="predicted"/>
<accession>A0A834CC91</accession>
<protein>
    <submittedName>
        <fullName evidence="2">Uncharacterized protein</fullName>
    </submittedName>
</protein>
<dbReference type="Proteomes" id="UP000646548">
    <property type="component" value="Unassembled WGS sequence"/>
</dbReference>
<feature type="region of interest" description="Disordered" evidence="1">
    <location>
        <begin position="1"/>
        <end position="56"/>
    </location>
</feature>
<feature type="compositionally biased region" description="Polar residues" evidence="1">
    <location>
        <begin position="1"/>
        <end position="10"/>
    </location>
</feature>
<name>A0A834CC91_ORYME</name>
<sequence>MTHLVTFSLQDDSRLDGSEAGRTPTPPPRICFRQDGSQHVDRSACKTADSQKSPRVGQPCLVQRLHTRCPCPKKRESDAFLLSDTLPIPIHTIQSRGLNNASTAAAATV</sequence>
<reference evidence="2" key="1">
    <citation type="journal article" name="BMC Genomics">
        <title>Long-read sequencing and de novo genome assembly of marine medaka (Oryzias melastigma).</title>
        <authorList>
            <person name="Liang P."/>
            <person name="Saqib H.S.A."/>
            <person name="Ni X."/>
            <person name="Shen Y."/>
        </authorList>
    </citation>
    <scope>NUCLEOTIDE SEQUENCE</scope>
    <source>
        <strain evidence="2">Bigg-433</strain>
    </source>
</reference>
<gene>
    <name evidence="2" type="ORF">FQA47_016537</name>
</gene>
<comment type="caution">
    <text evidence="2">The sequence shown here is derived from an EMBL/GenBank/DDBJ whole genome shotgun (WGS) entry which is preliminary data.</text>
</comment>
<dbReference type="EMBL" id="WKFB01000260">
    <property type="protein sequence ID" value="KAF6729253.1"/>
    <property type="molecule type" value="Genomic_DNA"/>
</dbReference>
<evidence type="ECO:0000313" key="3">
    <source>
        <dbReference type="Proteomes" id="UP000646548"/>
    </source>
</evidence>
<evidence type="ECO:0000256" key="1">
    <source>
        <dbReference type="SAM" id="MobiDB-lite"/>
    </source>
</evidence>
<dbReference type="AlphaFoldDB" id="A0A834CC91"/>